<dbReference type="PANTHER" id="PTHR34612:SF2">
    <property type="entry name" value="GLYCOSIDE HYDROLASE 131 CATALYTIC N-TERMINAL DOMAIN-CONTAINING PROTEIN"/>
    <property type="match status" value="1"/>
</dbReference>
<dbReference type="AlphaFoldDB" id="A0A0K6GEP6"/>
<gene>
    <name evidence="3" type="ORF">RSOLAG22IIIB_12538</name>
</gene>
<keyword evidence="4" id="KW-1185">Reference proteome</keyword>
<evidence type="ECO:0000313" key="3">
    <source>
        <dbReference type="EMBL" id="CUA77093.1"/>
    </source>
</evidence>
<protein>
    <recommendedName>
        <fullName evidence="2">Glycoside hydrolase 131 catalytic N-terminal domain-containing protein</fullName>
    </recommendedName>
</protein>
<feature type="domain" description="Glycoside hydrolase 131 catalytic N-terminal" evidence="2">
    <location>
        <begin position="24"/>
        <end position="256"/>
    </location>
</feature>
<evidence type="ECO:0000256" key="1">
    <source>
        <dbReference type="SAM" id="SignalP"/>
    </source>
</evidence>
<evidence type="ECO:0000313" key="4">
    <source>
        <dbReference type="Proteomes" id="UP000044841"/>
    </source>
</evidence>
<dbReference type="Proteomes" id="UP000044841">
    <property type="component" value="Unassembled WGS sequence"/>
</dbReference>
<dbReference type="EMBL" id="CYGV01001770">
    <property type="protein sequence ID" value="CUA77093.1"/>
    <property type="molecule type" value="Genomic_DNA"/>
</dbReference>
<dbReference type="InterPro" id="IPR041524">
    <property type="entry name" value="GH131_N"/>
</dbReference>
<dbReference type="Pfam" id="PF18271">
    <property type="entry name" value="GH131_N"/>
    <property type="match status" value="1"/>
</dbReference>
<feature type="chain" id="PRO_5005503302" description="Glycoside hydrolase 131 catalytic N-terminal domain-containing protein" evidence="1">
    <location>
        <begin position="19"/>
        <end position="257"/>
    </location>
</feature>
<accession>A0A0K6GEP6</accession>
<name>A0A0K6GEP6_9AGAM</name>
<reference evidence="3 4" key="1">
    <citation type="submission" date="2015-07" db="EMBL/GenBank/DDBJ databases">
        <authorList>
            <person name="Noorani M."/>
        </authorList>
    </citation>
    <scope>NUCLEOTIDE SEQUENCE [LARGE SCALE GENOMIC DNA]</scope>
    <source>
        <strain evidence="3">BBA 69670</strain>
    </source>
</reference>
<organism evidence="3 4">
    <name type="scientific">Rhizoctonia solani</name>
    <dbReference type="NCBI Taxonomy" id="456999"/>
    <lineage>
        <taxon>Eukaryota</taxon>
        <taxon>Fungi</taxon>
        <taxon>Dikarya</taxon>
        <taxon>Basidiomycota</taxon>
        <taxon>Agaricomycotina</taxon>
        <taxon>Agaricomycetes</taxon>
        <taxon>Cantharellales</taxon>
        <taxon>Ceratobasidiaceae</taxon>
        <taxon>Rhizoctonia</taxon>
    </lineage>
</organism>
<evidence type="ECO:0000259" key="2">
    <source>
        <dbReference type="Pfam" id="PF18271"/>
    </source>
</evidence>
<proteinExistence type="predicted"/>
<keyword evidence="1" id="KW-0732">Signal</keyword>
<dbReference type="PANTHER" id="PTHR34612">
    <property type="entry name" value="GH131_N DOMAIN-CONTAINING PROTEIN"/>
    <property type="match status" value="1"/>
</dbReference>
<sequence length="257" mass="28325">MLSFHLALVFSCAAAALADSIPALYDGRAPLNYTAADIDAPKVPYVYVVKGSEAASKYVTFTNKPPSTPLWFNKANSSIEQTISVKIDNSSEFVPGNNPANSQWGFRRTEILGENNRTMLQTGKTVWHFSIMPNEEHPLNLTHEYQLTFIEPSDGVHVFSVRIGSPFTIPTAPKLPTETAGSLRVLNHALETLYTTPFDAETWHNFAIQVDWDTRTLGVFASKGGDKLTKVSDLVPNDSTKPVPEGRGEFHFGLLKV</sequence>
<feature type="signal peptide" evidence="1">
    <location>
        <begin position="1"/>
        <end position="18"/>
    </location>
</feature>
<dbReference type="Gene3D" id="2.60.120.1160">
    <property type="match status" value="1"/>
</dbReference>